<dbReference type="GO" id="GO:0009089">
    <property type="term" value="P:lysine biosynthetic process via diaminopimelate"/>
    <property type="evidence" value="ECO:0007669"/>
    <property type="project" value="UniProtKB-UniRule"/>
</dbReference>
<feature type="domain" description="Aspartate/glutamate/uridylate kinase" evidence="29">
    <location>
        <begin position="4"/>
        <end position="285"/>
    </location>
</feature>
<dbReference type="FunFam" id="3.30.360.10:FF:000006">
    <property type="entry name" value="Bifunctional aspartokinase/homoserine dehydrogenase"/>
    <property type="match status" value="1"/>
</dbReference>
<dbReference type="GO" id="GO:0004072">
    <property type="term" value="F:aspartate kinase activity"/>
    <property type="evidence" value="ECO:0007669"/>
    <property type="project" value="UniProtKB-UniRule"/>
</dbReference>
<evidence type="ECO:0000256" key="27">
    <source>
        <dbReference type="ARBA" id="ARBA00049031"/>
    </source>
</evidence>
<dbReference type="EMBL" id="OZ060371">
    <property type="protein sequence ID" value="CAL4042671.1"/>
    <property type="molecule type" value="Genomic_DNA"/>
</dbReference>
<dbReference type="Pfam" id="PF00696">
    <property type="entry name" value="AA_kinase"/>
    <property type="match status" value="1"/>
</dbReference>
<dbReference type="InterPro" id="IPR036393">
    <property type="entry name" value="AceGlu_kinase-like_sf"/>
</dbReference>
<dbReference type="GO" id="GO:0050661">
    <property type="term" value="F:NADP binding"/>
    <property type="evidence" value="ECO:0007669"/>
    <property type="project" value="UniProtKB-UniRule"/>
</dbReference>
<evidence type="ECO:0000256" key="21">
    <source>
        <dbReference type="ARBA" id="ARBA00023154"/>
    </source>
</evidence>
<dbReference type="Gene3D" id="3.30.2130.10">
    <property type="entry name" value="VC0802-like"/>
    <property type="match status" value="1"/>
</dbReference>
<evidence type="ECO:0000256" key="4">
    <source>
        <dbReference type="ARBA" id="ARBA00005056"/>
    </source>
</evidence>
<name>A0AAT9IGP3_9GAMM</name>
<evidence type="ECO:0000256" key="16">
    <source>
        <dbReference type="ARBA" id="ARBA00022840"/>
    </source>
</evidence>
<evidence type="ECO:0000259" key="29">
    <source>
        <dbReference type="Pfam" id="PF00696"/>
    </source>
</evidence>
<comment type="pathway">
    <text evidence="6 28">Amino-acid biosynthesis; L-threonine biosynthesis; L-threonine from L-aspartate: step 1/5.</text>
</comment>
<evidence type="ECO:0000259" key="30">
    <source>
        <dbReference type="Pfam" id="PF00742"/>
    </source>
</evidence>
<comment type="catalytic activity">
    <reaction evidence="27">
        <text>L-homoserine + NAD(+) = L-aspartate 4-semialdehyde + NADH + H(+)</text>
        <dbReference type="Rhea" id="RHEA:15757"/>
        <dbReference type="ChEBI" id="CHEBI:15378"/>
        <dbReference type="ChEBI" id="CHEBI:57476"/>
        <dbReference type="ChEBI" id="CHEBI:57540"/>
        <dbReference type="ChEBI" id="CHEBI:57945"/>
        <dbReference type="ChEBI" id="CHEBI:537519"/>
        <dbReference type="EC" id="1.1.1.3"/>
    </reaction>
    <physiologicalReaction direction="right-to-left" evidence="27">
        <dbReference type="Rhea" id="RHEA:15759"/>
    </physiologicalReaction>
</comment>
<dbReference type="GO" id="GO:0009086">
    <property type="term" value="P:methionine biosynthetic process"/>
    <property type="evidence" value="ECO:0007669"/>
    <property type="project" value="UniProtKB-KW"/>
</dbReference>
<comment type="catalytic activity">
    <reaction evidence="26">
        <text>L-homoserine + NADP(+) = L-aspartate 4-semialdehyde + NADPH + H(+)</text>
        <dbReference type="Rhea" id="RHEA:15761"/>
        <dbReference type="ChEBI" id="CHEBI:15378"/>
        <dbReference type="ChEBI" id="CHEBI:57476"/>
        <dbReference type="ChEBI" id="CHEBI:57783"/>
        <dbReference type="ChEBI" id="CHEBI:58349"/>
        <dbReference type="ChEBI" id="CHEBI:537519"/>
        <dbReference type="EC" id="1.1.1.3"/>
    </reaction>
    <physiologicalReaction direction="right-to-left" evidence="26">
        <dbReference type="Rhea" id="RHEA:15763"/>
    </physiologicalReaction>
</comment>
<dbReference type="InterPro" id="IPR001341">
    <property type="entry name" value="Asp_kinase"/>
</dbReference>
<comment type="similarity">
    <text evidence="7 28">In the C-terminal section; belongs to the homoserine dehydrogenase family.</text>
</comment>
<reference evidence="32" key="1">
    <citation type="submission" date="2024-06" db="EMBL/GenBank/DDBJ databases">
        <authorList>
            <person name="Manzano-Marin A."/>
            <person name="Manzano-Marin A."/>
            <person name="Alejandro Manzano Marin A."/>
        </authorList>
    </citation>
    <scope>NUCLEOTIDE SEQUENCE</scope>
    <source>
        <strain evidence="32">Ancorni-2928</strain>
    </source>
</reference>
<evidence type="ECO:0000256" key="22">
    <source>
        <dbReference type="ARBA" id="ARBA00023167"/>
    </source>
</evidence>
<keyword evidence="12" id="KW-0791">Threonine biosynthesis</keyword>
<dbReference type="PIRSF" id="PIRSF000727">
    <property type="entry name" value="ThrA"/>
    <property type="match status" value="1"/>
</dbReference>
<dbReference type="GO" id="GO:0009088">
    <property type="term" value="P:threonine biosynthetic process"/>
    <property type="evidence" value="ECO:0007669"/>
    <property type="project" value="UniProtKB-UniRule"/>
</dbReference>
<keyword evidence="23" id="KW-0511">Multifunctional enzyme</keyword>
<sequence length="818" mass="93293">MRTLKFGGTSLKDAQSFLNVFQIIAKKTKQEQISVVLSAPATVTDNLEKLIDIAVRNEDFTCKLNIMYQFFYKLLLELYSEKSNNYFDSSVSLLKKLFKKIKNLLFCISFLQECSKKTYAKIMSTGEIFSIEIMNFLFLSKGFTVKVIDPVDVFFSVISSSGNVFINIKKSQKRIKSLNISKKDIILMPGFIAGNSRKELVLLGRNGSDYSASVLSVCLDSSHCEIWTDVNGVYSFDPRIIKKAKLLEYLSYDEAIELSYFGAKVLHPKTIKPLKSFNISCLIKNSLKPKEKGTLVSNSTLNSYSSCIKCITHLNKITMVKICTISNEENYNVFSRAFSKVFSNNELSILLVKKSFFKNEIVFYIYDKYKEHLQYVLEKEFELEIKNQVIYPISIISSLSIVSVVGINKLNRLNVFTQFFSVLSDLKINIVDLVYGMSWKSLSIVVEEKFLLRIVKFLHEKLFYNNKIIEIFLIGVGNVGSTLLKQIYNQQSFLKKKNINFKICGIANSKYMLTNINGIDYKQWKEKLLNSSMSFSIDLLIDFKKHNTLFNPVIVDCTSDVMITKSYCKFFKNGFNVVTSNKKANTSSMKLYNDIRSTACKYKKNFLYETNVGAGLPIIKTLKKLLISGDYLIKFKGILSGSLSFVFGQLEEGMLFSKAVIKAQKMGFTEPHPYEDLSGIDVARKLLILSREVGNYIELKDIKIQSIIPQYFENIKDKEKFINKLKELDTYFSNLVERANQEGKVLRFVGTIDKNKECCVKIHFIKKSDPLYTVKNGENALSLYSKYYNPLPLVLRGYGAGNNVTASGVFSDLICTLS</sequence>
<evidence type="ECO:0000256" key="10">
    <source>
        <dbReference type="ARBA" id="ARBA00022605"/>
    </source>
</evidence>
<comment type="subunit">
    <text evidence="9 28">Homotetramer.</text>
</comment>
<dbReference type="SUPFAM" id="SSF51735">
    <property type="entry name" value="NAD(P)-binding Rossmann-fold domains"/>
    <property type="match status" value="1"/>
</dbReference>
<dbReference type="InterPro" id="IPR011147">
    <property type="entry name" value="Bifunc_Aspkin/hSer_DH"/>
</dbReference>
<comment type="catalytic activity">
    <reaction evidence="25">
        <text>L-aspartate + ATP = 4-phospho-L-aspartate + ADP</text>
        <dbReference type="Rhea" id="RHEA:23776"/>
        <dbReference type="ChEBI" id="CHEBI:29991"/>
        <dbReference type="ChEBI" id="CHEBI:30616"/>
        <dbReference type="ChEBI" id="CHEBI:57535"/>
        <dbReference type="ChEBI" id="CHEBI:456216"/>
        <dbReference type="EC" id="2.7.2.4"/>
    </reaction>
    <physiologicalReaction direction="left-to-right" evidence="25">
        <dbReference type="Rhea" id="RHEA:23777"/>
    </physiologicalReaction>
</comment>
<keyword evidence="18 28" id="KW-0560">Oxidoreductase</keyword>
<dbReference type="GO" id="GO:0004412">
    <property type="term" value="F:homoserine dehydrogenase activity"/>
    <property type="evidence" value="ECO:0007669"/>
    <property type="project" value="UniProtKB-UniRule"/>
</dbReference>
<evidence type="ECO:0000256" key="14">
    <source>
        <dbReference type="ARBA" id="ARBA00022741"/>
    </source>
</evidence>
<evidence type="ECO:0000256" key="20">
    <source>
        <dbReference type="ARBA" id="ARBA00023053"/>
    </source>
</evidence>
<dbReference type="GO" id="GO:0009090">
    <property type="term" value="P:homoserine biosynthetic process"/>
    <property type="evidence" value="ECO:0007669"/>
    <property type="project" value="UniProtKB-ARBA"/>
</dbReference>
<keyword evidence="16 28" id="KW-0067">ATP-binding</keyword>
<comment type="function">
    <text evidence="24">Bifunctional aspartate kinase and homoserine dehydrogenase that catalyzes the first and the third steps toward the synthesis of lysine, methionine and threonine from aspartate.</text>
</comment>
<dbReference type="InterPro" id="IPR001048">
    <property type="entry name" value="Asp/Glu/Uridylate_kinase"/>
</dbReference>
<evidence type="ECO:0000256" key="28">
    <source>
        <dbReference type="PIRNR" id="PIRNR000727"/>
    </source>
</evidence>
<evidence type="ECO:0000313" key="32">
    <source>
        <dbReference type="EMBL" id="CAL4042671.1"/>
    </source>
</evidence>
<keyword evidence="17 28" id="KW-0521">NADP</keyword>
<comment type="pathway">
    <text evidence="2 28">Amino-acid biosynthesis; L-lysine biosynthesis via DAP pathway; (S)-tetrahydrodipicolinate from L-aspartate: step 1/4.</text>
</comment>
<dbReference type="InterPro" id="IPR042199">
    <property type="entry name" value="AsparK_Bifunc_asparK/hSer_DH"/>
</dbReference>
<dbReference type="PANTHER" id="PTHR43070">
    <property type="match status" value="1"/>
</dbReference>
<dbReference type="NCBIfam" id="NF006959">
    <property type="entry name" value="PRK09436.1"/>
    <property type="match status" value="1"/>
</dbReference>
<evidence type="ECO:0000256" key="24">
    <source>
        <dbReference type="ARBA" id="ARBA00044938"/>
    </source>
</evidence>
<organism evidence="32">
    <name type="scientific">Buchnera aphidicola</name>
    <name type="common">Anoecia corni</name>
    <dbReference type="NCBI Taxonomy" id="2994477"/>
    <lineage>
        <taxon>Bacteria</taxon>
        <taxon>Pseudomonadati</taxon>
        <taxon>Pseudomonadota</taxon>
        <taxon>Gammaproteobacteria</taxon>
        <taxon>Enterobacterales</taxon>
        <taxon>Erwiniaceae</taxon>
        <taxon>Buchnera</taxon>
    </lineage>
</organism>
<accession>A0AAT9IGP3</accession>
<dbReference type="PANTHER" id="PTHR43070:SF3">
    <property type="entry name" value="HOMOSERINE DEHYDROGENASE"/>
    <property type="match status" value="1"/>
</dbReference>
<comment type="pathway">
    <text evidence="5 28">Amino-acid biosynthesis; L-methionine biosynthesis via de novo pathway; L-homoserine from L-aspartate: step 3/3.</text>
</comment>
<dbReference type="Gene3D" id="3.40.50.720">
    <property type="entry name" value="NAD(P)-binding Rossmann-like Domain"/>
    <property type="match status" value="1"/>
</dbReference>
<keyword evidence="21" id="KW-0457">Lysine biosynthesis</keyword>
<dbReference type="InterPro" id="IPR049638">
    <property type="entry name" value="AK-HD"/>
</dbReference>
<evidence type="ECO:0000256" key="5">
    <source>
        <dbReference type="ARBA" id="ARBA00005062"/>
    </source>
</evidence>
<dbReference type="RefSeq" id="WP_367681131.1">
    <property type="nucleotide sequence ID" value="NZ_OZ060371.1"/>
</dbReference>
<comment type="pathway">
    <text evidence="3 28">Amino-acid biosynthesis; L-methionine biosynthesis via de novo pathway; L-homoserine from L-aspartate: step 1/3.</text>
</comment>
<evidence type="ECO:0000256" key="12">
    <source>
        <dbReference type="ARBA" id="ARBA00022697"/>
    </source>
</evidence>
<evidence type="ECO:0000256" key="23">
    <source>
        <dbReference type="ARBA" id="ARBA00023268"/>
    </source>
</evidence>
<proteinExistence type="inferred from homology"/>
<evidence type="ECO:0000256" key="9">
    <source>
        <dbReference type="ARBA" id="ARBA00011881"/>
    </source>
</evidence>
<evidence type="ECO:0000256" key="25">
    <source>
        <dbReference type="ARBA" id="ARBA00048561"/>
    </source>
</evidence>
<comment type="cofactor">
    <cofactor evidence="1">
        <name>a metal cation</name>
        <dbReference type="ChEBI" id="CHEBI:25213"/>
    </cofactor>
</comment>
<gene>
    <name evidence="32" type="primary">thrA</name>
    <name evidence="32" type="ORF">BUANCORI2928_161</name>
</gene>
<evidence type="ECO:0000256" key="8">
    <source>
        <dbReference type="ARBA" id="ARBA00010046"/>
    </source>
</evidence>
<evidence type="ECO:0000256" key="11">
    <source>
        <dbReference type="ARBA" id="ARBA00022679"/>
    </source>
</evidence>
<evidence type="ECO:0000259" key="31">
    <source>
        <dbReference type="Pfam" id="PF03447"/>
    </source>
</evidence>
<evidence type="ECO:0000256" key="15">
    <source>
        <dbReference type="ARBA" id="ARBA00022777"/>
    </source>
</evidence>
<dbReference type="InterPro" id="IPR045865">
    <property type="entry name" value="ACT-like_dom_sf"/>
</dbReference>
<keyword evidence="14 28" id="KW-0547">Nucleotide-binding</keyword>
<dbReference type="Pfam" id="PF03447">
    <property type="entry name" value="NAD_binding_3"/>
    <property type="match status" value="1"/>
</dbReference>
<feature type="domain" description="Aspartate/homoserine dehydrogenase NAD-binding" evidence="31">
    <location>
        <begin position="475"/>
        <end position="609"/>
    </location>
</feature>
<comment type="pathway">
    <text evidence="4 28">Amino-acid biosynthesis; L-threonine biosynthesis; L-threonine from L-aspartate: step 3/5.</text>
</comment>
<keyword evidence="13" id="KW-0479">Metal-binding</keyword>
<evidence type="ECO:0000256" key="18">
    <source>
        <dbReference type="ARBA" id="ARBA00023002"/>
    </source>
</evidence>
<keyword evidence="19" id="KW-0520">NAD</keyword>
<dbReference type="Gene3D" id="3.40.1160.10">
    <property type="entry name" value="Acetylglutamate kinase-like"/>
    <property type="match status" value="1"/>
</dbReference>
<dbReference type="GO" id="GO:0046872">
    <property type="term" value="F:metal ion binding"/>
    <property type="evidence" value="ECO:0007669"/>
    <property type="project" value="UniProtKB-KW"/>
</dbReference>
<dbReference type="InterPro" id="IPR001342">
    <property type="entry name" value="HDH_cat"/>
</dbReference>
<keyword evidence="15 28" id="KW-0418">Kinase</keyword>
<dbReference type="EC" id="1.1.1.3" evidence="28"/>
<evidence type="ECO:0000256" key="6">
    <source>
        <dbReference type="ARBA" id="ARBA00005139"/>
    </source>
</evidence>
<keyword evidence="20" id="KW-0915">Sodium</keyword>
<dbReference type="GO" id="GO:0005524">
    <property type="term" value="F:ATP binding"/>
    <property type="evidence" value="ECO:0007669"/>
    <property type="project" value="UniProtKB-UniRule"/>
</dbReference>
<dbReference type="SUPFAM" id="SSF55021">
    <property type="entry name" value="ACT-like"/>
    <property type="match status" value="1"/>
</dbReference>
<dbReference type="Gene3D" id="1.20.120.1320">
    <property type="entry name" value="Aspartokinase, catalytic domain"/>
    <property type="match status" value="1"/>
</dbReference>
<comment type="similarity">
    <text evidence="8 28">In the N-terminal section; belongs to the aspartokinase family.</text>
</comment>
<protein>
    <recommendedName>
        <fullName evidence="28">Bifunctional aspartokinase/homoserine dehydrogenase</fullName>
    </recommendedName>
    <domain>
        <recommendedName>
            <fullName evidence="28">Aspartokinase</fullName>
            <ecNumber evidence="28">2.7.2.4</ecNumber>
        </recommendedName>
    </domain>
    <domain>
        <recommendedName>
            <fullName evidence="28">Homoserine dehydrogenase</fullName>
            <ecNumber evidence="28">1.1.1.3</ecNumber>
        </recommendedName>
    </domain>
</protein>
<evidence type="ECO:0000256" key="7">
    <source>
        <dbReference type="ARBA" id="ARBA00007952"/>
    </source>
</evidence>
<dbReference type="Pfam" id="PF00742">
    <property type="entry name" value="Homoserine_dh"/>
    <property type="match status" value="1"/>
</dbReference>
<evidence type="ECO:0000256" key="1">
    <source>
        <dbReference type="ARBA" id="ARBA00001920"/>
    </source>
</evidence>
<dbReference type="FunFam" id="3.40.50.720:FF:000083">
    <property type="entry name" value="Bifunctional aspartokinase/homoserine dehydrogenase"/>
    <property type="match status" value="1"/>
</dbReference>
<keyword evidence="11 28" id="KW-0808">Transferase</keyword>
<evidence type="ECO:0000256" key="26">
    <source>
        <dbReference type="ARBA" id="ARBA00048841"/>
    </source>
</evidence>
<keyword evidence="10 28" id="KW-0028">Amino-acid biosynthesis</keyword>
<dbReference type="InterPro" id="IPR005106">
    <property type="entry name" value="Asp/hSer_DH_NAD-bd"/>
</dbReference>
<evidence type="ECO:0000256" key="17">
    <source>
        <dbReference type="ARBA" id="ARBA00022857"/>
    </source>
</evidence>
<dbReference type="SUPFAM" id="SSF55347">
    <property type="entry name" value="Glyceraldehyde-3-phosphate dehydrogenase-like, C-terminal domain"/>
    <property type="match status" value="1"/>
</dbReference>
<evidence type="ECO:0000256" key="19">
    <source>
        <dbReference type="ARBA" id="ARBA00023027"/>
    </source>
</evidence>
<dbReference type="EC" id="2.7.2.4" evidence="28"/>
<keyword evidence="22" id="KW-0486">Methionine biosynthesis</keyword>
<dbReference type="Gene3D" id="3.30.360.10">
    <property type="entry name" value="Dihydrodipicolinate Reductase, domain 2"/>
    <property type="match status" value="1"/>
</dbReference>
<dbReference type="NCBIfam" id="TIGR00657">
    <property type="entry name" value="asp_kinases"/>
    <property type="match status" value="1"/>
</dbReference>
<feature type="domain" description="Homoserine dehydrogenase catalytic" evidence="30">
    <location>
        <begin position="617"/>
        <end position="814"/>
    </location>
</feature>
<dbReference type="AlphaFoldDB" id="A0AAT9IGP3"/>
<evidence type="ECO:0000256" key="13">
    <source>
        <dbReference type="ARBA" id="ARBA00022723"/>
    </source>
</evidence>
<dbReference type="SUPFAM" id="SSF53633">
    <property type="entry name" value="Carbamate kinase-like"/>
    <property type="match status" value="1"/>
</dbReference>
<dbReference type="InterPro" id="IPR036291">
    <property type="entry name" value="NAD(P)-bd_dom_sf"/>
</dbReference>
<evidence type="ECO:0000256" key="3">
    <source>
        <dbReference type="ARBA" id="ARBA00004986"/>
    </source>
</evidence>
<evidence type="ECO:0000256" key="2">
    <source>
        <dbReference type="ARBA" id="ARBA00004766"/>
    </source>
</evidence>